<evidence type="ECO:0000256" key="2">
    <source>
        <dbReference type="ARBA" id="ARBA00023043"/>
    </source>
</evidence>
<accession>A0A317XRS5</accession>
<feature type="region of interest" description="Disordered" evidence="4">
    <location>
        <begin position="1"/>
        <end position="20"/>
    </location>
</feature>
<evidence type="ECO:0000313" key="5">
    <source>
        <dbReference type="EMBL" id="PWZ01016.1"/>
    </source>
</evidence>
<dbReference type="PROSITE" id="PS50297">
    <property type="entry name" value="ANK_REP_REGION"/>
    <property type="match status" value="1"/>
</dbReference>
<evidence type="ECO:0000256" key="4">
    <source>
        <dbReference type="SAM" id="MobiDB-lite"/>
    </source>
</evidence>
<dbReference type="AlphaFoldDB" id="A0A317XRS5"/>
<dbReference type="InterPro" id="IPR002110">
    <property type="entry name" value="Ankyrin_rpt"/>
</dbReference>
<dbReference type="GO" id="GO:0005634">
    <property type="term" value="C:nucleus"/>
    <property type="evidence" value="ECO:0007669"/>
    <property type="project" value="TreeGrafter"/>
</dbReference>
<dbReference type="PROSITE" id="PS50088">
    <property type="entry name" value="ANK_REPEAT"/>
    <property type="match status" value="1"/>
</dbReference>
<evidence type="ECO:0000313" key="6">
    <source>
        <dbReference type="Proteomes" id="UP000246740"/>
    </source>
</evidence>
<dbReference type="OrthoDB" id="19174at2759"/>
<dbReference type="InParanoid" id="A0A317XRS5"/>
<feature type="repeat" description="ANK" evidence="3">
    <location>
        <begin position="51"/>
        <end position="76"/>
    </location>
</feature>
<dbReference type="STRING" id="1882483.A0A317XRS5"/>
<proteinExistence type="predicted"/>
<dbReference type="InterPro" id="IPR050776">
    <property type="entry name" value="Ank_Repeat/CDKN_Inhibitor"/>
</dbReference>
<reference evidence="5 6" key="1">
    <citation type="journal article" date="2018" name="Mol. Biol. Evol.">
        <title>Broad Genomic Sampling Reveals a Smut Pathogenic Ancestry of the Fungal Clade Ustilaginomycotina.</title>
        <authorList>
            <person name="Kijpornyongpan T."/>
            <person name="Mondo S.J."/>
            <person name="Barry K."/>
            <person name="Sandor L."/>
            <person name="Lee J."/>
            <person name="Lipzen A."/>
            <person name="Pangilinan J."/>
            <person name="LaButti K."/>
            <person name="Hainaut M."/>
            <person name="Henrissat B."/>
            <person name="Grigoriev I.V."/>
            <person name="Spatafora J.W."/>
            <person name="Aime M.C."/>
        </authorList>
    </citation>
    <scope>NUCLEOTIDE SEQUENCE [LARGE SCALE GENOMIC DNA]</scope>
    <source>
        <strain evidence="5 6">MCA 3645</strain>
    </source>
</reference>
<keyword evidence="2 3" id="KW-0040">ANK repeat</keyword>
<feature type="compositionally biased region" description="Polar residues" evidence="4">
    <location>
        <begin position="233"/>
        <end position="250"/>
    </location>
</feature>
<dbReference type="PANTHER" id="PTHR24201">
    <property type="entry name" value="ANK_REP_REGION DOMAIN-CONTAINING PROTEIN"/>
    <property type="match status" value="1"/>
</dbReference>
<evidence type="ECO:0000256" key="1">
    <source>
        <dbReference type="ARBA" id="ARBA00022737"/>
    </source>
</evidence>
<feature type="region of interest" description="Disordered" evidence="4">
    <location>
        <begin position="227"/>
        <end position="250"/>
    </location>
</feature>
<evidence type="ECO:0000256" key="3">
    <source>
        <dbReference type="PROSITE-ProRule" id="PRU00023"/>
    </source>
</evidence>
<dbReference type="FunCoup" id="A0A317XRS5">
    <property type="interactions" value="12"/>
</dbReference>
<dbReference type="SMART" id="SM00248">
    <property type="entry name" value="ANK"/>
    <property type="match status" value="1"/>
</dbReference>
<dbReference type="PANTHER" id="PTHR24201:SF14">
    <property type="entry name" value="CYCLIN-DEPENDENT KINASE 4 INHIBITOR C-LIKE"/>
    <property type="match status" value="1"/>
</dbReference>
<dbReference type="Gene3D" id="1.25.40.20">
    <property type="entry name" value="Ankyrin repeat-containing domain"/>
    <property type="match status" value="1"/>
</dbReference>
<keyword evidence="1" id="KW-0677">Repeat</keyword>
<dbReference type="Proteomes" id="UP000246740">
    <property type="component" value="Unassembled WGS sequence"/>
</dbReference>
<dbReference type="SUPFAM" id="SSF48403">
    <property type="entry name" value="Ankyrin repeat"/>
    <property type="match status" value="1"/>
</dbReference>
<dbReference type="Pfam" id="PF12796">
    <property type="entry name" value="Ank_2"/>
    <property type="match status" value="1"/>
</dbReference>
<protein>
    <submittedName>
        <fullName evidence="5">Ankyrin</fullName>
    </submittedName>
</protein>
<dbReference type="EMBL" id="KZ819191">
    <property type="protein sequence ID" value="PWZ01016.1"/>
    <property type="molecule type" value="Genomic_DNA"/>
</dbReference>
<sequence>MPVPTNLTRQSQPSSSSTGKNVWIAAGEGDLQRVQECIDQEGIAPTAADEFTYTPLHAAASYGHLDILRFLLTHASAPSNAVDVTDSDGDTPLFVCEDVATARCLVEEFHANAKHTNHEGLTPAQQADENEHPDVAEYLRSVTGEAPSNSLTEQDEDYAGLDEQDADGDIVARGSLNDADDRELEHQTDQLMAKVEEIMIRADREGFDPEDELRKIVSESVAAQIIEGMDRPTPSNNDQAAHSASNNDTL</sequence>
<name>A0A317XRS5_9BASI</name>
<organism evidence="5 6">
    <name type="scientific">Testicularia cyperi</name>
    <dbReference type="NCBI Taxonomy" id="1882483"/>
    <lineage>
        <taxon>Eukaryota</taxon>
        <taxon>Fungi</taxon>
        <taxon>Dikarya</taxon>
        <taxon>Basidiomycota</taxon>
        <taxon>Ustilaginomycotina</taxon>
        <taxon>Ustilaginomycetes</taxon>
        <taxon>Ustilaginales</taxon>
        <taxon>Anthracoideaceae</taxon>
        <taxon>Testicularia</taxon>
    </lineage>
</organism>
<dbReference type="InterPro" id="IPR036770">
    <property type="entry name" value="Ankyrin_rpt-contain_sf"/>
</dbReference>
<gene>
    <name evidence="5" type="ORF">BCV70DRAFT_188020</name>
</gene>
<keyword evidence="6" id="KW-1185">Reference proteome</keyword>